<dbReference type="Proteomes" id="UP000257323">
    <property type="component" value="Unassembled WGS sequence"/>
</dbReference>
<accession>A0A3E2BLJ6</accession>
<reference evidence="1 2" key="1">
    <citation type="submission" date="2018-08" db="EMBL/GenBank/DDBJ databases">
        <title>Genome analysis of the thermophilic bacterium of the candidate phylum Aminicenantes from deep subsurface aquifer revealed its physiology and ecological role.</title>
        <authorList>
            <person name="Kadnikov V.V."/>
            <person name="Mardanov A.V."/>
            <person name="Beletsky A.V."/>
            <person name="Karnachuk O.V."/>
            <person name="Ravin N.V."/>
        </authorList>
    </citation>
    <scope>NUCLEOTIDE SEQUENCE [LARGE SCALE GENOMIC DNA]</scope>
    <source>
        <strain evidence="1">BY38</strain>
    </source>
</reference>
<organism evidence="1 2">
    <name type="scientific">Candidatus Saccharicenans subterraneus</name>
    <dbReference type="NCBI Taxonomy" id="2508984"/>
    <lineage>
        <taxon>Bacteria</taxon>
        <taxon>Candidatus Aminicenantota</taxon>
        <taxon>Candidatus Aminicenantia</taxon>
        <taxon>Candidatus Aminicenantales</taxon>
        <taxon>Candidatus Saccharicenantaceae</taxon>
        <taxon>Candidatus Saccharicenans</taxon>
    </lineage>
</organism>
<sequence length="40" mass="4712">MRLIASYLKEYTEDWANDYACNKPERFRQLLESSAAQDAN</sequence>
<protein>
    <submittedName>
        <fullName evidence="1">Uncharacterized protein</fullName>
    </submittedName>
</protein>
<evidence type="ECO:0000313" key="1">
    <source>
        <dbReference type="EMBL" id="RFT15608.1"/>
    </source>
</evidence>
<comment type="caution">
    <text evidence="1">The sequence shown here is derived from an EMBL/GenBank/DDBJ whole genome shotgun (WGS) entry which is preliminary data.</text>
</comment>
<evidence type="ECO:0000313" key="2">
    <source>
        <dbReference type="Proteomes" id="UP000257323"/>
    </source>
</evidence>
<proteinExistence type="predicted"/>
<gene>
    <name evidence="1" type="ORF">OP8BY_0256</name>
</gene>
<dbReference type="AlphaFoldDB" id="A0A3E2BLJ6"/>
<name>A0A3E2BLJ6_9BACT</name>
<dbReference type="EMBL" id="QUAH01000008">
    <property type="protein sequence ID" value="RFT15608.1"/>
    <property type="molecule type" value="Genomic_DNA"/>
</dbReference>